<evidence type="ECO:0000313" key="10">
    <source>
        <dbReference type="RefSeq" id="XP_021081760.2"/>
    </source>
</evidence>
<evidence type="ECO:0000256" key="3">
    <source>
        <dbReference type="ARBA" id="ARBA00022729"/>
    </source>
</evidence>
<keyword evidence="4" id="KW-0722">Serine protease inhibitor</keyword>
<dbReference type="PANTHER" id="PTHR11461:SF165">
    <property type="entry name" value="ALPHA-1-ANTITRYPSIN"/>
    <property type="match status" value="1"/>
</dbReference>
<evidence type="ECO:0000256" key="1">
    <source>
        <dbReference type="ARBA" id="ARBA00009500"/>
    </source>
</evidence>
<evidence type="ECO:0000256" key="7">
    <source>
        <dbReference type="SAM" id="SignalP"/>
    </source>
</evidence>
<protein>
    <submittedName>
        <fullName evidence="10">Alpha-1-antiproteinase-like</fullName>
    </submittedName>
</protein>
<dbReference type="GO" id="GO:0005615">
    <property type="term" value="C:extracellular space"/>
    <property type="evidence" value="ECO:0007669"/>
    <property type="project" value="InterPro"/>
</dbReference>
<accession>A0A3Q0CGW7</accession>
<dbReference type="RefSeq" id="XP_021081760.2">
    <property type="nucleotide sequence ID" value="XM_021226101.2"/>
</dbReference>
<evidence type="ECO:0000256" key="2">
    <source>
        <dbReference type="ARBA" id="ARBA00022690"/>
    </source>
</evidence>
<dbReference type="InterPro" id="IPR042185">
    <property type="entry name" value="Serpin_sf_2"/>
</dbReference>
<dbReference type="GeneID" id="101837407"/>
<dbReference type="Gene3D" id="2.30.39.10">
    <property type="entry name" value="Alpha-1-antitrypsin, domain 1"/>
    <property type="match status" value="1"/>
</dbReference>
<dbReference type="InterPro" id="IPR036186">
    <property type="entry name" value="Serpin_sf"/>
</dbReference>
<keyword evidence="3 7" id="KW-0732">Signal</keyword>
<feature type="signal peptide" evidence="7">
    <location>
        <begin position="1"/>
        <end position="27"/>
    </location>
</feature>
<proteinExistence type="inferred from homology"/>
<name>A0A3Q0CGW7_MESAU</name>
<organism evidence="9 10">
    <name type="scientific">Mesocricetus auratus</name>
    <name type="common">Golden hamster</name>
    <dbReference type="NCBI Taxonomy" id="10036"/>
    <lineage>
        <taxon>Eukaryota</taxon>
        <taxon>Metazoa</taxon>
        <taxon>Chordata</taxon>
        <taxon>Craniata</taxon>
        <taxon>Vertebrata</taxon>
        <taxon>Euteleostomi</taxon>
        <taxon>Mammalia</taxon>
        <taxon>Eutheria</taxon>
        <taxon>Euarchontoglires</taxon>
        <taxon>Glires</taxon>
        <taxon>Rodentia</taxon>
        <taxon>Myomorpha</taxon>
        <taxon>Muroidea</taxon>
        <taxon>Cricetidae</taxon>
        <taxon>Cricetinae</taxon>
        <taxon>Mesocricetus</taxon>
    </lineage>
</organism>
<comment type="similarity">
    <text evidence="1 6">Belongs to the serpin family.</text>
</comment>
<feature type="domain" description="Serpin" evidence="8">
    <location>
        <begin position="51"/>
        <end position="407"/>
    </location>
</feature>
<gene>
    <name evidence="10" type="primary">LOC101837407</name>
</gene>
<dbReference type="SUPFAM" id="SSF56574">
    <property type="entry name" value="Serpins"/>
    <property type="match status" value="1"/>
</dbReference>
<dbReference type="InterPro" id="IPR023795">
    <property type="entry name" value="Serpin_CS"/>
</dbReference>
<sequence>MPHFFSHNFLLLAGLCCLLPGPQNTGASDLNKKRESTQCQNFAPTITNISLFLLQKAIHWPEHTNLVFSPVSIIAAFAMLSLGTKGNTHKQILNGMGFDLMKMPETKIHKCFQHLIHTFLQPNHQLHMTIGSSLFVHKNLKVESKFKKAAMELYNSETIPINFKDIQAAKTQINKHVMKGSYGHVLKVVGDLPIDTVLALVNFISFDGVQIGEFEAERLDKLEFQLDTGKVVTVPMVKRQGKFYLLKDNTLSSWVLMQPYVGNIMAFFILPDVGKMEELIQNLSHECLNSIHKRIKTRSSNLSFPKFTISTTYDLKKVMNTLGITQIFSNRADFSKAIRDEHVKLSKAMHKAVLGVEDKQWEELDFPDLHKNLLPDGPSVEFNRSFLVILKDITFNLPFLMGKIKDPKTK</sequence>
<evidence type="ECO:0000259" key="8">
    <source>
        <dbReference type="SMART" id="SM00093"/>
    </source>
</evidence>
<dbReference type="Proteomes" id="UP000886700">
    <property type="component" value="Unplaced"/>
</dbReference>
<dbReference type="GO" id="GO:0004867">
    <property type="term" value="F:serine-type endopeptidase inhibitor activity"/>
    <property type="evidence" value="ECO:0007669"/>
    <property type="project" value="UniProtKB-KW"/>
</dbReference>
<dbReference type="KEGG" id="maua:101837407"/>
<dbReference type="Pfam" id="PF00079">
    <property type="entry name" value="Serpin"/>
    <property type="match status" value="1"/>
</dbReference>
<feature type="chain" id="PRO_5045979821" evidence="7">
    <location>
        <begin position="28"/>
        <end position="410"/>
    </location>
</feature>
<keyword evidence="2" id="KW-0646">Protease inhibitor</keyword>
<dbReference type="InterPro" id="IPR000215">
    <property type="entry name" value="Serpin_fam"/>
</dbReference>
<evidence type="ECO:0000256" key="6">
    <source>
        <dbReference type="RuleBase" id="RU000411"/>
    </source>
</evidence>
<dbReference type="AlphaFoldDB" id="A0A3Q0CGW7"/>
<dbReference type="GO" id="GO:0034097">
    <property type="term" value="P:response to cytokine"/>
    <property type="evidence" value="ECO:0007669"/>
    <property type="project" value="UniProtKB-ARBA"/>
</dbReference>
<dbReference type="InterPro" id="IPR042178">
    <property type="entry name" value="Serpin_sf_1"/>
</dbReference>
<dbReference type="PANTHER" id="PTHR11461">
    <property type="entry name" value="SERINE PROTEASE INHIBITOR, SERPIN"/>
    <property type="match status" value="1"/>
</dbReference>
<dbReference type="InterPro" id="IPR023796">
    <property type="entry name" value="Serpin_dom"/>
</dbReference>
<dbReference type="PROSITE" id="PS00284">
    <property type="entry name" value="SERPIN"/>
    <property type="match status" value="1"/>
</dbReference>
<keyword evidence="5" id="KW-0325">Glycoprotein</keyword>
<evidence type="ECO:0000256" key="4">
    <source>
        <dbReference type="ARBA" id="ARBA00022900"/>
    </source>
</evidence>
<evidence type="ECO:0000256" key="5">
    <source>
        <dbReference type="ARBA" id="ARBA00023180"/>
    </source>
</evidence>
<dbReference type="Gene3D" id="3.30.497.10">
    <property type="entry name" value="Antithrombin, subunit I, domain 2"/>
    <property type="match status" value="1"/>
</dbReference>
<dbReference type="SMART" id="SM00093">
    <property type="entry name" value="SERPIN"/>
    <property type="match status" value="1"/>
</dbReference>
<reference evidence="10" key="1">
    <citation type="submission" date="2025-08" db="UniProtKB">
        <authorList>
            <consortium name="RefSeq"/>
        </authorList>
    </citation>
    <scope>IDENTIFICATION</scope>
    <source>
        <tissue evidence="10">Liver</tissue>
    </source>
</reference>
<evidence type="ECO:0000313" key="9">
    <source>
        <dbReference type="Proteomes" id="UP000886700"/>
    </source>
</evidence>
<keyword evidence="9" id="KW-1185">Reference proteome</keyword>